<dbReference type="InterPro" id="IPR043502">
    <property type="entry name" value="DNA/RNA_pol_sf"/>
</dbReference>
<dbReference type="Proteomes" id="UP001064489">
    <property type="component" value="Chromosome 6"/>
</dbReference>
<dbReference type="EMBL" id="JAJSOW010000004">
    <property type="protein sequence ID" value="KAI9192435.1"/>
    <property type="molecule type" value="Genomic_DNA"/>
</dbReference>
<accession>A0AAD5NYJ2</accession>
<keyword evidence="2" id="KW-1185">Reference proteome</keyword>
<sequence length="143" mass="16143">MEEEELLDIFIKDLEEEAQGWTNRHHVDDLEKILVRENDLSKVVKIGGALDSWVRENLVGLLREYNDIFAWSHDEMPSIPLNLATHRAASRGLMTDFLGNKDAFGVATGKFLGSMVHERGIEANPEKIKAIMDLESPTTLKQA</sequence>
<reference evidence="1" key="2">
    <citation type="submission" date="2023-02" db="EMBL/GenBank/DDBJ databases">
        <authorList>
            <person name="Swenson N.G."/>
            <person name="Wegrzyn J.L."/>
            <person name="Mcevoy S.L."/>
        </authorList>
    </citation>
    <scope>NUCLEOTIDE SEQUENCE</scope>
    <source>
        <strain evidence="1">91603</strain>
        <tissue evidence="1">Leaf</tissue>
    </source>
</reference>
<organism evidence="1 2">
    <name type="scientific">Acer negundo</name>
    <name type="common">Box elder</name>
    <dbReference type="NCBI Taxonomy" id="4023"/>
    <lineage>
        <taxon>Eukaryota</taxon>
        <taxon>Viridiplantae</taxon>
        <taxon>Streptophyta</taxon>
        <taxon>Embryophyta</taxon>
        <taxon>Tracheophyta</taxon>
        <taxon>Spermatophyta</taxon>
        <taxon>Magnoliopsida</taxon>
        <taxon>eudicotyledons</taxon>
        <taxon>Gunneridae</taxon>
        <taxon>Pentapetalae</taxon>
        <taxon>rosids</taxon>
        <taxon>malvids</taxon>
        <taxon>Sapindales</taxon>
        <taxon>Sapindaceae</taxon>
        <taxon>Hippocastanoideae</taxon>
        <taxon>Acereae</taxon>
        <taxon>Acer</taxon>
    </lineage>
</organism>
<proteinExistence type="predicted"/>
<dbReference type="SUPFAM" id="SSF56672">
    <property type="entry name" value="DNA/RNA polymerases"/>
    <property type="match status" value="1"/>
</dbReference>
<reference evidence="1" key="1">
    <citation type="journal article" date="2022" name="Plant J.">
        <title>Strategies of tolerance reflected in two North American maple genomes.</title>
        <authorList>
            <person name="McEvoy S.L."/>
            <person name="Sezen U.U."/>
            <person name="Trouern-Trend A."/>
            <person name="McMahon S.M."/>
            <person name="Schaberg P.G."/>
            <person name="Yang J."/>
            <person name="Wegrzyn J.L."/>
            <person name="Swenson N.G."/>
        </authorList>
    </citation>
    <scope>NUCLEOTIDE SEQUENCE</scope>
    <source>
        <strain evidence="1">91603</strain>
    </source>
</reference>
<name>A0AAD5NYJ2_ACENE</name>
<evidence type="ECO:0000313" key="2">
    <source>
        <dbReference type="Proteomes" id="UP001064489"/>
    </source>
</evidence>
<dbReference type="AlphaFoldDB" id="A0AAD5NYJ2"/>
<comment type="caution">
    <text evidence="1">The sequence shown here is derived from an EMBL/GenBank/DDBJ whole genome shotgun (WGS) entry which is preliminary data.</text>
</comment>
<protein>
    <submittedName>
        <fullName evidence="1">Uncharacterized protein</fullName>
    </submittedName>
</protein>
<evidence type="ECO:0000313" key="1">
    <source>
        <dbReference type="EMBL" id="KAI9192435.1"/>
    </source>
</evidence>
<gene>
    <name evidence="1" type="ORF">LWI28_022919</name>
</gene>